<feature type="compositionally biased region" description="Acidic residues" evidence="1">
    <location>
        <begin position="28"/>
        <end position="37"/>
    </location>
</feature>
<proteinExistence type="predicted"/>
<evidence type="ECO:0000256" key="1">
    <source>
        <dbReference type="SAM" id="MobiDB-lite"/>
    </source>
</evidence>
<dbReference type="EMBL" id="SWJQ01000186">
    <property type="protein sequence ID" value="TRZ19396.1"/>
    <property type="molecule type" value="Genomic_DNA"/>
</dbReference>
<dbReference type="Proteomes" id="UP000796761">
    <property type="component" value="Unassembled WGS sequence"/>
</dbReference>
<reference evidence="2" key="1">
    <citation type="submission" date="2019-04" db="EMBL/GenBank/DDBJ databases">
        <title>Genome assembly of Zosterops borbonicus 15179.</title>
        <authorList>
            <person name="Leroy T."/>
            <person name="Anselmetti Y."/>
            <person name="Tilak M.-K."/>
            <person name="Nabholz B."/>
        </authorList>
    </citation>
    <scope>NUCLEOTIDE SEQUENCE</scope>
    <source>
        <strain evidence="2">HGM_15179</strain>
        <tissue evidence="2">Muscle</tissue>
    </source>
</reference>
<feature type="region of interest" description="Disordered" evidence="1">
    <location>
        <begin position="22"/>
        <end position="59"/>
    </location>
</feature>
<sequence>MSTVTWALEVFCSTKDEVHIKLNSSSEQSEEETSDPENEVHIKLNSSSEQSEEETSDPETLVRPLVKYYIQFWALHYKKDIKTLEQVQRRARELMKGLEHKFGEEQLRELGLFTLERRRLMGDLITLYNSLKRDCSQIS</sequence>
<organism evidence="2 3">
    <name type="scientific">Zosterops borbonicus</name>
    <dbReference type="NCBI Taxonomy" id="364589"/>
    <lineage>
        <taxon>Eukaryota</taxon>
        <taxon>Metazoa</taxon>
        <taxon>Chordata</taxon>
        <taxon>Craniata</taxon>
        <taxon>Vertebrata</taxon>
        <taxon>Euteleostomi</taxon>
        <taxon>Archelosauria</taxon>
        <taxon>Archosauria</taxon>
        <taxon>Dinosauria</taxon>
        <taxon>Saurischia</taxon>
        <taxon>Theropoda</taxon>
        <taxon>Coelurosauria</taxon>
        <taxon>Aves</taxon>
        <taxon>Neognathae</taxon>
        <taxon>Neoaves</taxon>
        <taxon>Telluraves</taxon>
        <taxon>Australaves</taxon>
        <taxon>Passeriformes</taxon>
        <taxon>Sylvioidea</taxon>
        <taxon>Zosteropidae</taxon>
        <taxon>Zosterops</taxon>
    </lineage>
</organism>
<keyword evidence="3" id="KW-1185">Reference proteome</keyword>
<gene>
    <name evidence="2" type="ORF">HGM15179_007724</name>
</gene>
<dbReference type="AlphaFoldDB" id="A0A8K1LMU0"/>
<accession>A0A8K1LMU0</accession>
<protein>
    <submittedName>
        <fullName evidence="2">Uncharacterized protein</fullName>
    </submittedName>
</protein>
<dbReference type="OrthoDB" id="10465969at2759"/>
<evidence type="ECO:0000313" key="3">
    <source>
        <dbReference type="Proteomes" id="UP000796761"/>
    </source>
</evidence>
<comment type="caution">
    <text evidence="2">The sequence shown here is derived from an EMBL/GenBank/DDBJ whole genome shotgun (WGS) entry which is preliminary data.</text>
</comment>
<name>A0A8K1LMU0_9PASS</name>
<evidence type="ECO:0000313" key="2">
    <source>
        <dbReference type="EMBL" id="TRZ19396.1"/>
    </source>
</evidence>